<evidence type="ECO:0000313" key="2">
    <source>
        <dbReference type="Proteomes" id="UP000176593"/>
    </source>
</evidence>
<name>A0A1F7V6P2_9BACT</name>
<dbReference type="EMBL" id="MGEQ01000010">
    <property type="protein sequence ID" value="OGL86202.1"/>
    <property type="molecule type" value="Genomic_DNA"/>
</dbReference>
<protein>
    <recommendedName>
        <fullName evidence="3">CBM-cenC domain-containing protein</fullName>
    </recommendedName>
</protein>
<evidence type="ECO:0008006" key="3">
    <source>
        <dbReference type="Google" id="ProtNLM"/>
    </source>
</evidence>
<gene>
    <name evidence="1" type="ORF">A3I41_01355</name>
</gene>
<evidence type="ECO:0000313" key="1">
    <source>
        <dbReference type="EMBL" id="OGL86202.1"/>
    </source>
</evidence>
<sequence>MLQPFKKKRQWIGRGLVFVFLIGIVSSGLALSAPSPVFAADNPVTAPTKVAAEASKTACLTTGATPSVCPGGGISGAISAMWDGLITPALKMVAIKALVDFVSYASNRIAYEAAVYVANGGPGEGSMFYRKSATEAWKSFGKDIGGQAYANLSDISKSSFGLDLCVPPNPMIRLNLQLSIKQNYTPTKPRCDFDQVNGAWGQIVSDTKALLTNDKDAAEKFLFNKLSEGLRPGSNQLGASIGFLSHTYEKSAKIADQKVVEQNASKSIGGFTDVKDLVTGETKTPAAIVAKDFDKKLKAADNDENKVKTADIIANPDVWYGLLNMSVSTFTNTLTSQLFNRVYKGLFSPKPDNFDPFNAELAVGSGGNTDANKADLGGIFTATPVANLQFDLLGEFTQCLPEGTGNRGLNSCVIDASVVSAISRGGSAAALTVQEAIDQKVLKGDWPLISSKNIAANQDRLCYTYGFCYGNLVKLRKARIISIGWELAADKNSLSNPTSLSDIVAGFYDPKSLWYHLIDPNWVLKAPETQCRASVNGEIRVSAQAPGRQNVCADTPTCIGEDNTGKCTQGFGYCVEEKNIWRVKGDECPAQYATCLMLQNTKTGKANSFLLNTVDNANCTKQNAGCSWSKTQKSADAKGVFQWYNGTIPFDVGVQNSSMKYAGSTPFVPNIQKTKQTDYAYQDRLYLTHSAKKCDQEQAGCTELNVKDSKLALNLVQNGSFEKDEDQNGKPDLWSHLAVSNPNVDSVTAVDGSKSAKLDGEINQSILITPKSFFTFSTYTTATDNIGSDFQVVLQPFDITGAAINITGLSSGGDCIKDTVGQQFVSGYTISANATIGNWKRFTCTFTAPQNVNLVRVRLIGSTNSPNVRFDAVQLESGEVASTFGDGYNVTTPQKAYLKLPPAYLGCKGLASDPKECAAYTQVCSAQDVGCNLYTPKESGPAVPAIASALDACPNVCVGYDAYRQEGTRYEPAKFPVYFIADKAGVCSKNAVGCDGFTKLGTNGGETQEHYTNLRACLTGEMAIATPEKTSATYFTWEGSDTSGFQLKTWQLLQSNVNLAPCITPNVESESSVKCADVNPVPVEPTCKSHADIFTNADCREFFDSTGDVHYRLFSKTVTVDSACTAYRKNTSTALDCKASGGFWTAQGFCRYFGLQKESKVCSAAENGCREYTGGAARNAATILNETFEGGTYAAFTATTTSTPSLSNDSIASGGHSLSVFASGDDTGVRTANATLSSSLAKGKVYIMQFWAKGSGTLSAGFQDANNGAKHYFVQDLPLSNTWDVYNVGPMDTNSFAAFNKDATLFFTTKSQKTFFIDNIRLTETEEHITRIKDSWVTPAVCDQSPDGAAAPQYYLGCKAYTDRKGVEGSYYQFSNICSENVIGCSAYYNTFNSDSASGQVANARCVNLGAAGVPANTPVGTLPNGKAAVGNVACIVNGTTYCTISSGQNYCVFSTKQVFQDPLPSDAKFGIVYGPETVVTPQDQSIYLVDNGSAQCSVEFKGCKEVGAPTYAQDLKTVTKFDSKYVMDTPDDYKNILCENQALFCDEFSSTKDGNFYFKDPLNKTCEYKTSVNIAGKTFKGWFRSGKSEPCYWTDKNANGKFDPASDNAYLVAGDQAQIWKNGDAAYDGWIGACETAANRCTEFQDATDTSSENHGKGKSYFVINNDKLSENTVSASQKCEGKVGQKGGCALFNNTTVSQLKYSSSASYVLSLHADLLLSKSQNSLVDPISCKQNQGVFTVSADAAQQIGLGSATSVDLCARRCEYKIALNDSLLSPGLTTVPGATVTTGYERSCLMVSDCPTLKTKLGNELKATACAQVTQRVADDANTVLKVNRDRTCAAWLACDSARTTWDPNANKYIQICDSVNLCTQVGSQGDQAQCQSWTERPALVMTEQLYASRDVSWAGTDFSGYEIPHQLPVEQFSQFNVNPKMWCENNNKITCSDSSGCVAFGGDCVEASPDYRLVFNAGSCDSKKAGDGSACIVGKCTDGSGSCAVDNDCKSGTCQKGYCSIDGSVSITTLPDGSEPCKKNADLNCSCQVDADCALTEANGGMDTPFCNTVRGVCVSKIGSCSATSDCKEHAGHACIPIATTTSGNCFNDRCVTGIRDANNDGFPEPVTKDLADYAQSCRGYPEIDSPFPQKVVKLWKVYPKFDPTKKAEVNAAADYLDLGANASLATQRSVPSQFVAGYDASKVCTPYVDEDSKQWVISDHCVNTCSYTKAIYAKGGETRYYPTDLSLVDTGKVPDGICTGGVSDGSVCKSDADCATADNKNPGTCQLLTAANTMFGWQGYCLEKDSSIQLNGSTAAKDQACLTWLPVDQLAGATDLYGKETSAGYQIAKSTYYCAQPGIAYDLRSTGQNDYACAETNDGNCNDAETLDAFQDDEPHKNIWCPKGYVAFMGPCGDVAPSGYCTQGGDDDYPYFCVPRLSYHTSGDLEGQACKFPGEDPSDLNPVPNYTAITKTSVTRPAPLNVKLYFSDATKWETAKKFYADCVVKGVTDAASLTNYLGTESPSGVASKGSGADGSESYRGFNLNAKSYAACQTIAQVGATSLQSGVYNAAWTDRVWQNVNNKYAIQEANGSVDSHLGYTVTSPLVIYGQTLDLGAKNANKDPDPMRIFMCGAGGDKFPKADGTCDDGKPPTTPNEARAYGSFSLLPPQFAVTGQTSYCKNADCSCEVSTGATDCNTKGEGSAPTCKNTKATCVGGTEDTKTCMSAQQKTDCDIGKGVCKAEAGTCNGGPKNNQACMGDTDCVVNVCRSTLVLKDGFFTFGSYCTDKEAIEGKTTIGGFNPADARARLQQIFARSLSIHNFDDGFKDVVIVSADPTKPYGKYEKLSPAPADWLWDQRATANGSKPPVITSIGNCVGSACSEKTDGKFNVNGFDSGDVQGLGSKHVSVTFYVHADSNQMPLRNIVVDWGDDMQNISSEGNPWPNGSYGGSKESTNFYKNHRGLTKGNAPKEICSSKATEFGLSPEACSSSYVLFSHDYVCTSSDVNALLKAGRTCGNKDPKTGSVVTSPCVKTEGEQQFCQFQPRVHAKDNWGWCTGYCDANPSGGDSGTACFSQECDLKYPSTGLNITDLDKKGNGKTVNPWTYFDGTIKIKPVQ</sequence>
<dbReference type="Proteomes" id="UP000176593">
    <property type="component" value="Unassembled WGS sequence"/>
</dbReference>
<dbReference type="Gene3D" id="2.60.120.260">
    <property type="entry name" value="Galactose-binding domain-like"/>
    <property type="match status" value="2"/>
</dbReference>
<comment type="caution">
    <text evidence="1">The sequence shown here is derived from an EMBL/GenBank/DDBJ whole genome shotgun (WGS) entry which is preliminary data.</text>
</comment>
<proteinExistence type="predicted"/>
<accession>A0A1F7V6P2</accession>
<organism evidence="1 2">
    <name type="scientific">Candidatus Uhrbacteria bacterium RIFCSPLOWO2_02_FULL_48_18</name>
    <dbReference type="NCBI Taxonomy" id="1802408"/>
    <lineage>
        <taxon>Bacteria</taxon>
        <taxon>Candidatus Uhriibacteriota</taxon>
    </lineage>
</organism>
<reference evidence="1 2" key="1">
    <citation type="journal article" date="2016" name="Nat. Commun.">
        <title>Thousands of microbial genomes shed light on interconnected biogeochemical processes in an aquifer system.</title>
        <authorList>
            <person name="Anantharaman K."/>
            <person name="Brown C.T."/>
            <person name="Hug L.A."/>
            <person name="Sharon I."/>
            <person name="Castelle C.J."/>
            <person name="Probst A.J."/>
            <person name="Thomas B.C."/>
            <person name="Singh A."/>
            <person name="Wilkins M.J."/>
            <person name="Karaoz U."/>
            <person name="Brodie E.L."/>
            <person name="Williams K.H."/>
            <person name="Hubbard S.S."/>
            <person name="Banfield J.F."/>
        </authorList>
    </citation>
    <scope>NUCLEOTIDE SEQUENCE [LARGE SCALE GENOMIC DNA]</scope>
</reference>